<dbReference type="SUPFAM" id="SSF101327">
    <property type="entry name" value="YgfB-like"/>
    <property type="match status" value="1"/>
</dbReference>
<dbReference type="NCBIfam" id="NF007704">
    <property type="entry name" value="PRK10396.1"/>
    <property type="match status" value="1"/>
</dbReference>
<dbReference type="RefSeq" id="WP_052018914.1">
    <property type="nucleotide sequence ID" value="NZ_JBFKZN010000008.1"/>
</dbReference>
<organism evidence="1 2">
    <name type="scientific">Erwinia papayae</name>
    <dbReference type="NCBI Taxonomy" id="206499"/>
    <lineage>
        <taxon>Bacteria</taxon>
        <taxon>Pseudomonadati</taxon>
        <taxon>Pseudomonadota</taxon>
        <taxon>Gammaproteobacteria</taxon>
        <taxon>Enterobacterales</taxon>
        <taxon>Erwiniaceae</taxon>
        <taxon>Erwinia</taxon>
    </lineage>
</organism>
<evidence type="ECO:0000313" key="1">
    <source>
        <dbReference type="EMBL" id="MEW5290709.1"/>
    </source>
</evidence>
<dbReference type="Proteomes" id="UP001554567">
    <property type="component" value="Unassembled WGS sequence"/>
</dbReference>
<keyword evidence="2" id="KW-1185">Reference proteome</keyword>
<dbReference type="Pfam" id="PF03695">
    <property type="entry name" value="UPF0149"/>
    <property type="match status" value="1"/>
</dbReference>
<protein>
    <submittedName>
        <fullName evidence="1">UPF0149 family protein</fullName>
    </submittedName>
</protein>
<dbReference type="InterPro" id="IPR036255">
    <property type="entry name" value="YgfB-like_sf"/>
</dbReference>
<sequence length="191" mass="22093">MNSGPLDEDDLEWLDDLLLNHGNDDSVVDVSELDGMLTAILSGPNLLPTSRWLAALWGDKEYLMDEFSEETMKRFMDLVLQHMNDIRDRLNEAPDQFDPMFGFREVEGQEYRVVEEWCFGYMRGVALDDWSTLSSELQPALEVIALHGKEENFARLDNMTPEEWEESQDAIGPAALQLHQYWLSKRQKALH</sequence>
<comment type="caution">
    <text evidence="1">The sequence shown here is derived from an EMBL/GenBank/DDBJ whole genome shotgun (WGS) entry which is preliminary data.</text>
</comment>
<dbReference type="Gene3D" id="1.20.120.740">
    <property type="entry name" value="YgfB uncharacterised protein family UPF0149, PF03695"/>
    <property type="match status" value="1"/>
</dbReference>
<dbReference type="NCBIfam" id="TIGR02292">
    <property type="entry name" value="ygfB_yecA"/>
    <property type="match status" value="1"/>
</dbReference>
<gene>
    <name evidence="1" type="ORF">ABW286_16235</name>
</gene>
<dbReference type="EMBL" id="JBFKZN010000008">
    <property type="protein sequence ID" value="MEW5290709.1"/>
    <property type="molecule type" value="Genomic_DNA"/>
</dbReference>
<dbReference type="InterPro" id="IPR011978">
    <property type="entry name" value="YgfB-like"/>
</dbReference>
<accession>A0ABV3N4G6</accession>
<name>A0ABV3N4G6_9GAMM</name>
<evidence type="ECO:0000313" key="2">
    <source>
        <dbReference type="Proteomes" id="UP001554567"/>
    </source>
</evidence>
<proteinExistence type="predicted"/>
<reference evidence="1 2" key="1">
    <citation type="submission" date="2024-07" db="EMBL/GenBank/DDBJ databases">
        <authorList>
            <person name="Dulla G.F.J."/>
            <person name="Delorm J.G."/>
        </authorList>
    </citation>
    <scope>NUCLEOTIDE SEQUENCE [LARGE SCALE GENOMIC DNA]</scope>
    <source>
        <strain evidence="1 2">JGD 233</strain>
    </source>
</reference>